<evidence type="ECO:0000256" key="2">
    <source>
        <dbReference type="SAM" id="MobiDB-lite"/>
    </source>
</evidence>
<feature type="compositionally biased region" description="Low complexity" evidence="2">
    <location>
        <begin position="44"/>
        <end position="53"/>
    </location>
</feature>
<feature type="region of interest" description="Disordered" evidence="2">
    <location>
        <begin position="31"/>
        <end position="53"/>
    </location>
</feature>
<feature type="region of interest" description="Disordered" evidence="2">
    <location>
        <begin position="1"/>
        <end position="20"/>
    </location>
</feature>
<sequence length="790" mass="80981">MASDAAEAQPGVDKLENGHADERCCLRDLVALQERPERQDREQQGQGQHGASAAVAPGAAAAAAATSLPAAALLWRCGGPVVEVTREPAEVGPGSAGQGTGVDNSGSGADQGGGAVWSSPFQDYPTALPSGILAALRVVADIAPQQAGGRRGYGLDPEPSHTLLAAACRDALVAAAEHGDTDMLTLLAADEHFRSAAFGSERLAERTRGVLLAALVWARTQGAVELPVLRWMFAEGSGPFAAWRGSDAPYLAAAAAMQEAMLRTHAVDTQLLDELHDELRFGFAADGRTLLTAVHLASTGRCPLRVVEWLLKKGCPAGEPGMAYGCAVGLGRVPCPKPEHDLRSEDQDIHKSRPVLDALLAADVPLGTLAVEDLWRLSRESFVGYFEWLVNVAAKKLPGGQLCAALGGGGIKPRQMRARLYAHALWDDSSECLVKPAQRRTAALLRLGLAPPALQRGVMRLRHASPLECMKPSYGSWFSYRLRDPLHAALGATAGAVVAPGGPCCAPEAVAGQLQAAYGGRGKNRAAVCALPAAVGLVAGVQARMPELRRAAKELDAAVEQQRRRRGQQGHGAGVATPAVAEGAPCVAAAHAHDVSVSAALGEVQGALVDARHVIAQVGKAAAAAQAGGAGGSQQRTWLLPVAEAVAAAAQELEAELESPALRAAAFVVLAPGAAAKAAAAARAARAAASKHGRMNRRWEAESQAARAEAEAAAARNAARRMDDAYDCADLLVACAAAREVFAGEASAAVAQEVAAVAARSPPPTPRVSYGYGGGGGGGGGCSGGGGGYD</sequence>
<comment type="caution">
    <text evidence="3">The sequence shown here is derived from an EMBL/GenBank/DDBJ whole genome shotgun (WGS) entry which is preliminary data.</text>
</comment>
<protein>
    <submittedName>
        <fullName evidence="3">Uncharacterized protein</fullName>
    </submittedName>
</protein>
<feature type="region of interest" description="Disordered" evidence="2">
    <location>
        <begin position="89"/>
        <end position="118"/>
    </location>
</feature>
<evidence type="ECO:0000313" key="4">
    <source>
        <dbReference type="Proteomes" id="UP000613740"/>
    </source>
</evidence>
<dbReference type="EMBL" id="JAEHOD010000074">
    <property type="protein sequence ID" value="KAG2431262.1"/>
    <property type="molecule type" value="Genomic_DNA"/>
</dbReference>
<feature type="compositionally biased region" description="Basic and acidic residues" evidence="2">
    <location>
        <begin position="34"/>
        <end position="43"/>
    </location>
</feature>
<evidence type="ECO:0000256" key="1">
    <source>
        <dbReference type="SAM" id="Coils"/>
    </source>
</evidence>
<keyword evidence="1" id="KW-0175">Coiled coil</keyword>
<accession>A0A835VVU8</accession>
<reference evidence="3" key="1">
    <citation type="journal article" date="2020" name="bioRxiv">
        <title>Comparative genomics of Chlamydomonas.</title>
        <authorList>
            <person name="Craig R.J."/>
            <person name="Hasan A.R."/>
            <person name="Ness R.W."/>
            <person name="Keightley P.D."/>
        </authorList>
    </citation>
    <scope>NUCLEOTIDE SEQUENCE</scope>
    <source>
        <strain evidence="3">CCAP 11/173</strain>
    </source>
</reference>
<keyword evidence="4" id="KW-1185">Reference proteome</keyword>
<proteinExistence type="predicted"/>
<feature type="region of interest" description="Disordered" evidence="2">
    <location>
        <begin position="771"/>
        <end position="790"/>
    </location>
</feature>
<evidence type="ECO:0000313" key="3">
    <source>
        <dbReference type="EMBL" id="KAG2431262.1"/>
    </source>
</evidence>
<gene>
    <name evidence="3" type="ORF">HYH02_013396</name>
</gene>
<name>A0A835VVU8_9CHLO</name>
<dbReference type="Proteomes" id="UP000613740">
    <property type="component" value="Unassembled WGS sequence"/>
</dbReference>
<feature type="coiled-coil region" evidence="1">
    <location>
        <begin position="696"/>
        <end position="725"/>
    </location>
</feature>
<dbReference type="AlphaFoldDB" id="A0A835VVU8"/>
<organism evidence="3 4">
    <name type="scientific">Chlamydomonas schloesseri</name>
    <dbReference type="NCBI Taxonomy" id="2026947"/>
    <lineage>
        <taxon>Eukaryota</taxon>
        <taxon>Viridiplantae</taxon>
        <taxon>Chlorophyta</taxon>
        <taxon>core chlorophytes</taxon>
        <taxon>Chlorophyceae</taxon>
        <taxon>CS clade</taxon>
        <taxon>Chlamydomonadales</taxon>
        <taxon>Chlamydomonadaceae</taxon>
        <taxon>Chlamydomonas</taxon>
    </lineage>
</organism>